<dbReference type="Proteomes" id="UP000240608">
    <property type="component" value="Unassembled WGS sequence"/>
</dbReference>
<evidence type="ECO:0000313" key="2">
    <source>
        <dbReference type="Proteomes" id="UP000240608"/>
    </source>
</evidence>
<reference evidence="1 2" key="1">
    <citation type="submission" date="2018-03" db="EMBL/GenBank/DDBJ databases">
        <title>Cross-interface Injection: A General Nanoliter Liquid Handling Method Applied to Single Cells Genome Amplification Automated Nanoliter Liquid Handling Applied to Single Cell Multiple Displacement Amplification.</title>
        <authorList>
            <person name="Yun J."/>
            <person name="Xu P."/>
            <person name="Xu J."/>
            <person name="Dai X."/>
            <person name="Wang Y."/>
            <person name="Zheng X."/>
            <person name="Cao C."/>
            <person name="Yi Q."/>
            <person name="Zhu Y."/>
            <person name="Wang L."/>
            <person name="Dong Z."/>
            <person name="Huang Y."/>
            <person name="Huang L."/>
            <person name="Du W."/>
        </authorList>
    </citation>
    <scope>NUCLEOTIDE SEQUENCE [LARGE SCALE GENOMIC DNA]</scope>
    <source>
        <strain evidence="1 2">Z-D1-2</strain>
    </source>
</reference>
<organism evidence="1 2">
    <name type="scientific">Marivirga lumbricoides</name>
    <dbReference type="NCBI Taxonomy" id="1046115"/>
    <lineage>
        <taxon>Bacteria</taxon>
        <taxon>Pseudomonadati</taxon>
        <taxon>Bacteroidota</taxon>
        <taxon>Cytophagia</taxon>
        <taxon>Cytophagales</taxon>
        <taxon>Marivirgaceae</taxon>
        <taxon>Marivirga</taxon>
    </lineage>
</organism>
<dbReference type="AlphaFoldDB" id="A0A2T4DDH8"/>
<proteinExistence type="predicted"/>
<comment type="caution">
    <text evidence="1">The sequence shown here is derived from an EMBL/GenBank/DDBJ whole genome shotgun (WGS) entry which is preliminary data.</text>
</comment>
<dbReference type="EMBL" id="PYVU01000304">
    <property type="protein sequence ID" value="PTB91808.1"/>
    <property type="molecule type" value="Genomic_DNA"/>
</dbReference>
<protein>
    <submittedName>
        <fullName evidence="1">Uncharacterized protein</fullName>
    </submittedName>
</protein>
<sequence>MDRPFEGDPEQWIKKTFYGNGELPSDPKVMTLEYNPAVNGVEVHTSTVGTDGFAAWDDDNKHHFQKSAGLWEDKYYPVDVRSSKAYEEKFGDYYDDDFVGYAIGGSATVGGGGDFYLISGRLKGWGFVQYVSKGVTKGFDIGGDVIEYNGTYTGKDKLNPYSLTGEGSAWSIGLGATYGKWKGYSGSGEKRKQTWKGHTFGVTAGPYSVSGTSVESETSLEFPIKK</sequence>
<name>A0A2T4DDH8_9BACT</name>
<gene>
    <name evidence="1" type="ORF">C9994_14920</name>
</gene>
<evidence type="ECO:0000313" key="1">
    <source>
        <dbReference type="EMBL" id="PTB91808.1"/>
    </source>
</evidence>
<accession>A0A2T4DDH8</accession>